<dbReference type="RefSeq" id="WP_023494650.1">
    <property type="nucleotide sequence ID" value="NZ_AYLO01000059.1"/>
</dbReference>
<sequence length="204" mass="22627">MKTSPFSPDRFFRSACLFEAALILVAIVLGWMSGINPFAELHYSESAILFGILGTVPLFLLFLLMEQITSESVVTIRRFLLENLGPALHRHHWADLFVLAAIAGISEEILFRGVIQPWMESSWGVSAGLIASNILFGLVHAITPLYTVLAILVGIYLGLSLDVGGDRNLLIPIIIHGLYDFLAFLALVRSYRAYLLTQDDLNDH</sequence>
<dbReference type="PANTHER" id="PTHR36435:SF1">
    <property type="entry name" value="CAAX AMINO TERMINAL PROTEASE FAMILY PROTEIN"/>
    <property type="match status" value="1"/>
</dbReference>
<dbReference type="InterPro" id="IPR052710">
    <property type="entry name" value="CAAX_protease"/>
</dbReference>
<feature type="domain" description="CAAX prenyl protease 2/Lysostaphin resistance protein A-like" evidence="2">
    <location>
        <begin position="93"/>
        <end position="182"/>
    </location>
</feature>
<evidence type="ECO:0000313" key="3">
    <source>
        <dbReference type="EMBL" id="ESS72299.1"/>
    </source>
</evidence>
<protein>
    <submittedName>
        <fullName evidence="3">Abortive infection protein</fullName>
    </submittedName>
</protein>
<dbReference type="PATRIC" id="fig|1116472.3.peg.1887"/>
<evidence type="ECO:0000313" key="4">
    <source>
        <dbReference type="Proteomes" id="UP000017842"/>
    </source>
</evidence>
<keyword evidence="1" id="KW-1133">Transmembrane helix</keyword>
<reference evidence="3 4" key="1">
    <citation type="journal article" date="2013" name="Genome Announc.">
        <title>Draft Genome Sequence of the Methanotrophic Gammaproteobacterium Methyloglobulus morosus DSM 22980 Strain KoM1.</title>
        <authorList>
            <person name="Poehlein A."/>
            <person name="Deutzmann J.S."/>
            <person name="Daniel R."/>
            <person name="Simeonova D.D."/>
        </authorList>
    </citation>
    <scope>NUCLEOTIDE SEQUENCE [LARGE SCALE GENOMIC DNA]</scope>
    <source>
        <strain evidence="3 4">KoM1</strain>
    </source>
</reference>
<dbReference type="OrthoDB" id="118729at2"/>
<dbReference type="EMBL" id="AYLO01000059">
    <property type="protein sequence ID" value="ESS72299.1"/>
    <property type="molecule type" value="Genomic_DNA"/>
</dbReference>
<dbReference type="GO" id="GO:0080120">
    <property type="term" value="P:CAAX-box protein maturation"/>
    <property type="evidence" value="ECO:0007669"/>
    <property type="project" value="UniProtKB-ARBA"/>
</dbReference>
<dbReference type="AlphaFoldDB" id="V5BWR5"/>
<evidence type="ECO:0000259" key="2">
    <source>
        <dbReference type="Pfam" id="PF02517"/>
    </source>
</evidence>
<keyword evidence="4" id="KW-1185">Reference proteome</keyword>
<dbReference type="eggNOG" id="COG1266">
    <property type="taxonomic scope" value="Bacteria"/>
</dbReference>
<dbReference type="STRING" id="1116472.MGMO_61c00100"/>
<comment type="caution">
    <text evidence="3">The sequence shown here is derived from an EMBL/GenBank/DDBJ whole genome shotgun (WGS) entry which is preliminary data.</text>
</comment>
<proteinExistence type="predicted"/>
<accession>V5BWR5</accession>
<feature type="transmembrane region" description="Helical" evidence="1">
    <location>
        <begin position="12"/>
        <end position="35"/>
    </location>
</feature>
<feature type="transmembrane region" description="Helical" evidence="1">
    <location>
        <begin position="169"/>
        <end position="188"/>
    </location>
</feature>
<dbReference type="Proteomes" id="UP000017842">
    <property type="component" value="Unassembled WGS sequence"/>
</dbReference>
<gene>
    <name evidence="3" type="ORF">MGMO_61c00100</name>
</gene>
<dbReference type="PANTHER" id="PTHR36435">
    <property type="entry name" value="SLR1288 PROTEIN"/>
    <property type="match status" value="1"/>
</dbReference>
<keyword evidence="1" id="KW-0812">Transmembrane</keyword>
<dbReference type="InterPro" id="IPR003675">
    <property type="entry name" value="Rce1/LyrA-like_dom"/>
</dbReference>
<organism evidence="3 4">
    <name type="scientific">Methyloglobulus morosus KoM1</name>
    <dbReference type="NCBI Taxonomy" id="1116472"/>
    <lineage>
        <taxon>Bacteria</taxon>
        <taxon>Pseudomonadati</taxon>
        <taxon>Pseudomonadota</taxon>
        <taxon>Gammaproteobacteria</taxon>
        <taxon>Methylococcales</taxon>
        <taxon>Methylococcaceae</taxon>
        <taxon>Methyloglobulus</taxon>
    </lineage>
</organism>
<feature type="transmembrane region" description="Helical" evidence="1">
    <location>
        <begin position="127"/>
        <end position="157"/>
    </location>
</feature>
<keyword evidence="1" id="KW-0472">Membrane</keyword>
<name>V5BWR5_9GAMM</name>
<dbReference type="Pfam" id="PF02517">
    <property type="entry name" value="Rce1-like"/>
    <property type="match status" value="1"/>
</dbReference>
<dbReference type="GO" id="GO:0004175">
    <property type="term" value="F:endopeptidase activity"/>
    <property type="evidence" value="ECO:0007669"/>
    <property type="project" value="UniProtKB-ARBA"/>
</dbReference>
<evidence type="ECO:0000256" key="1">
    <source>
        <dbReference type="SAM" id="Phobius"/>
    </source>
</evidence>
<feature type="transmembrane region" description="Helical" evidence="1">
    <location>
        <begin position="47"/>
        <end position="65"/>
    </location>
</feature>